<dbReference type="Proteomes" id="UP001178288">
    <property type="component" value="Chromosome"/>
</dbReference>
<organism evidence="2 3">
    <name type="scientific">Neobacillus novalis</name>
    <dbReference type="NCBI Taxonomy" id="220687"/>
    <lineage>
        <taxon>Bacteria</taxon>
        <taxon>Bacillati</taxon>
        <taxon>Bacillota</taxon>
        <taxon>Bacilli</taxon>
        <taxon>Bacillales</taxon>
        <taxon>Bacillaceae</taxon>
        <taxon>Neobacillus</taxon>
    </lineage>
</organism>
<dbReference type="RefSeq" id="WP_066086031.1">
    <property type="nucleotide sequence ID" value="NZ_CP126114.1"/>
</dbReference>
<dbReference type="AlphaFoldDB" id="A0AA95MVV0"/>
<name>A0AA95MVV0_9BACI</name>
<keyword evidence="1" id="KW-0732">Signal</keyword>
<dbReference type="KEGG" id="nnv:QNH39_11100"/>
<feature type="signal peptide" evidence="1">
    <location>
        <begin position="1"/>
        <end position="22"/>
    </location>
</feature>
<dbReference type="EMBL" id="CP126114">
    <property type="protein sequence ID" value="WHY88341.1"/>
    <property type="molecule type" value="Genomic_DNA"/>
</dbReference>
<evidence type="ECO:0000313" key="2">
    <source>
        <dbReference type="EMBL" id="WHY88341.1"/>
    </source>
</evidence>
<feature type="chain" id="PRO_5041707956" evidence="1">
    <location>
        <begin position="23"/>
        <end position="299"/>
    </location>
</feature>
<sequence>MNKKVLAAVGVSGLLMAGGVLSASASTSGYDLFKTAVKKTHTINSFTAQTSASLTDNGKEIYQVDSLNAVNLKDESGNSTVSVTNGGITTKVDYFSKANQTVVKSSKDDNYYVIDESEHKKEFKRKEHKDENLSPQMQKDVEAIFDAVTKNYQDMITTSVGANGKTELQLDLSKNQIPAVGQAVVSFFLKNIDQQKDHKEKAEFGSLQLADLKPELPQLKNNINVSRVVLKGIVDKNDYLTGQEATIYVSGEDVNGTHHDLVLMLTNTFDQLNNSKVSGVDLTGKKVVKVQDKHDGHED</sequence>
<evidence type="ECO:0000313" key="3">
    <source>
        <dbReference type="Proteomes" id="UP001178288"/>
    </source>
</evidence>
<gene>
    <name evidence="2" type="ORF">QNH39_11100</name>
</gene>
<reference evidence="2" key="1">
    <citation type="submission" date="2023-05" db="EMBL/GenBank/DDBJ databases">
        <title>Comparative genomics of Bacillaceae isolates and their secondary metabolite potential.</title>
        <authorList>
            <person name="Song L."/>
            <person name="Nielsen L.J."/>
            <person name="Mohite O."/>
            <person name="Xu X."/>
            <person name="Weber T."/>
            <person name="Kovacs A.T."/>
        </authorList>
    </citation>
    <scope>NUCLEOTIDE SEQUENCE</scope>
    <source>
        <strain evidence="2">XLM17</strain>
    </source>
</reference>
<keyword evidence="3" id="KW-1185">Reference proteome</keyword>
<proteinExistence type="predicted"/>
<evidence type="ECO:0000256" key="1">
    <source>
        <dbReference type="SAM" id="SignalP"/>
    </source>
</evidence>
<protein>
    <submittedName>
        <fullName evidence="2">Uncharacterized protein</fullName>
    </submittedName>
</protein>
<accession>A0AA95MVV0</accession>